<accession>A0A498KLI2</accession>
<name>A0A498KLI2_MALDO</name>
<feature type="region of interest" description="Disordered" evidence="1">
    <location>
        <begin position="39"/>
        <end position="99"/>
    </location>
</feature>
<evidence type="ECO:0000256" key="1">
    <source>
        <dbReference type="SAM" id="MobiDB-lite"/>
    </source>
</evidence>
<comment type="caution">
    <text evidence="2">The sequence shown here is derived from an EMBL/GenBank/DDBJ whole genome shotgun (WGS) entry which is preliminary data.</text>
</comment>
<keyword evidence="3" id="KW-1185">Reference proteome</keyword>
<dbReference type="AlphaFoldDB" id="A0A498KLI2"/>
<dbReference type="Proteomes" id="UP000290289">
    <property type="component" value="Chromosome 2"/>
</dbReference>
<evidence type="ECO:0000313" key="2">
    <source>
        <dbReference type="EMBL" id="RXI07284.1"/>
    </source>
</evidence>
<gene>
    <name evidence="2" type="ORF">DVH24_026420</name>
</gene>
<reference evidence="2 3" key="1">
    <citation type="submission" date="2018-10" db="EMBL/GenBank/DDBJ databases">
        <title>A high-quality apple genome assembly.</title>
        <authorList>
            <person name="Hu J."/>
        </authorList>
    </citation>
    <scope>NUCLEOTIDE SEQUENCE [LARGE SCALE GENOMIC DNA]</scope>
    <source>
        <strain evidence="3">cv. HFTH1</strain>
        <tissue evidence="2">Young leaf</tissue>
    </source>
</reference>
<protein>
    <submittedName>
        <fullName evidence="2">Uncharacterized protein</fullName>
    </submittedName>
</protein>
<dbReference type="EMBL" id="RDQH01000328">
    <property type="protein sequence ID" value="RXI07284.1"/>
    <property type="molecule type" value="Genomic_DNA"/>
</dbReference>
<organism evidence="2 3">
    <name type="scientific">Malus domestica</name>
    <name type="common">Apple</name>
    <name type="synonym">Pyrus malus</name>
    <dbReference type="NCBI Taxonomy" id="3750"/>
    <lineage>
        <taxon>Eukaryota</taxon>
        <taxon>Viridiplantae</taxon>
        <taxon>Streptophyta</taxon>
        <taxon>Embryophyta</taxon>
        <taxon>Tracheophyta</taxon>
        <taxon>Spermatophyta</taxon>
        <taxon>Magnoliopsida</taxon>
        <taxon>eudicotyledons</taxon>
        <taxon>Gunneridae</taxon>
        <taxon>Pentapetalae</taxon>
        <taxon>rosids</taxon>
        <taxon>fabids</taxon>
        <taxon>Rosales</taxon>
        <taxon>Rosaceae</taxon>
        <taxon>Amygdaloideae</taxon>
        <taxon>Maleae</taxon>
        <taxon>Malus</taxon>
    </lineage>
</organism>
<sequence length="99" mass="11448">MRSFRNLHGFLKHLAAFTGICHHQSRKLSTKSIHFLNRIYPHKPNNPIPRKNTKNHPKSTPKQQPLDPKTYMRETDANITESSNIRHGIPLKNNSTAFP</sequence>
<proteinExistence type="predicted"/>
<evidence type="ECO:0000313" key="3">
    <source>
        <dbReference type="Proteomes" id="UP000290289"/>
    </source>
</evidence>